<accession>F6ZZA5</accession>
<feature type="signal peptide" evidence="1">
    <location>
        <begin position="1"/>
        <end position="23"/>
    </location>
</feature>
<sequence length="63" mass="7551">MNKSALLLLLLIGLFVLAETTDAMYIWGRRTWGVNRRRRRRWNQQKEAEDIEESDEQVMSLLE</sequence>
<keyword evidence="3" id="KW-1185">Reference proteome</keyword>
<dbReference type="AlphaFoldDB" id="F6ZZA5"/>
<dbReference type="Ensembl" id="ENSCINT00000000542.3">
    <property type="protein sequence ID" value="ENSCINP00000000542.3"/>
    <property type="gene ID" value="ENSCING00000000294.3"/>
</dbReference>
<evidence type="ECO:0000313" key="2">
    <source>
        <dbReference type="Ensembl" id="ENSCINP00000000542.3"/>
    </source>
</evidence>
<reference evidence="2" key="2">
    <citation type="submission" date="2025-08" db="UniProtKB">
        <authorList>
            <consortium name="Ensembl"/>
        </authorList>
    </citation>
    <scope>IDENTIFICATION</scope>
</reference>
<evidence type="ECO:0000313" key="3">
    <source>
        <dbReference type="Proteomes" id="UP000008144"/>
    </source>
</evidence>
<reference evidence="3" key="1">
    <citation type="journal article" date="2002" name="Science">
        <title>The draft genome of Ciona intestinalis: insights into chordate and vertebrate origins.</title>
        <authorList>
            <person name="Dehal P."/>
            <person name="Satou Y."/>
            <person name="Campbell R.K."/>
            <person name="Chapman J."/>
            <person name="Degnan B."/>
            <person name="De Tomaso A."/>
            <person name="Davidson B."/>
            <person name="Di Gregorio A."/>
            <person name="Gelpke M."/>
            <person name="Goodstein D.M."/>
            <person name="Harafuji N."/>
            <person name="Hastings K.E."/>
            <person name="Ho I."/>
            <person name="Hotta K."/>
            <person name="Huang W."/>
            <person name="Kawashima T."/>
            <person name="Lemaire P."/>
            <person name="Martinez D."/>
            <person name="Meinertzhagen I.A."/>
            <person name="Necula S."/>
            <person name="Nonaka M."/>
            <person name="Putnam N."/>
            <person name="Rash S."/>
            <person name="Saiga H."/>
            <person name="Satake M."/>
            <person name="Terry A."/>
            <person name="Yamada L."/>
            <person name="Wang H.G."/>
            <person name="Awazu S."/>
            <person name="Azumi K."/>
            <person name="Boore J."/>
            <person name="Branno M."/>
            <person name="Chin-Bow S."/>
            <person name="DeSantis R."/>
            <person name="Doyle S."/>
            <person name="Francino P."/>
            <person name="Keys D.N."/>
            <person name="Haga S."/>
            <person name="Hayashi H."/>
            <person name="Hino K."/>
            <person name="Imai K.S."/>
            <person name="Inaba K."/>
            <person name="Kano S."/>
            <person name="Kobayashi K."/>
            <person name="Kobayashi M."/>
            <person name="Lee B.I."/>
            <person name="Makabe K.W."/>
            <person name="Manohar C."/>
            <person name="Matassi G."/>
            <person name="Medina M."/>
            <person name="Mochizuki Y."/>
            <person name="Mount S."/>
            <person name="Morishita T."/>
            <person name="Miura S."/>
            <person name="Nakayama A."/>
            <person name="Nishizaka S."/>
            <person name="Nomoto H."/>
            <person name="Ohta F."/>
            <person name="Oishi K."/>
            <person name="Rigoutsos I."/>
            <person name="Sano M."/>
            <person name="Sasaki A."/>
            <person name="Sasakura Y."/>
            <person name="Shoguchi E."/>
            <person name="Shin-i T."/>
            <person name="Spagnuolo A."/>
            <person name="Stainier D."/>
            <person name="Suzuki M.M."/>
            <person name="Tassy O."/>
            <person name="Takatori N."/>
            <person name="Tokuoka M."/>
            <person name="Yagi K."/>
            <person name="Yoshizaki F."/>
            <person name="Wada S."/>
            <person name="Zhang C."/>
            <person name="Hyatt P.D."/>
            <person name="Larimer F."/>
            <person name="Detter C."/>
            <person name="Doggett N."/>
            <person name="Glavina T."/>
            <person name="Hawkins T."/>
            <person name="Richardson P."/>
            <person name="Lucas S."/>
            <person name="Kohara Y."/>
            <person name="Levine M."/>
            <person name="Satoh N."/>
            <person name="Rokhsar D.S."/>
        </authorList>
    </citation>
    <scope>NUCLEOTIDE SEQUENCE [LARGE SCALE GENOMIC DNA]</scope>
</reference>
<proteinExistence type="predicted"/>
<organism evidence="2 3">
    <name type="scientific">Ciona intestinalis</name>
    <name type="common">Transparent sea squirt</name>
    <name type="synonym">Ascidia intestinalis</name>
    <dbReference type="NCBI Taxonomy" id="7719"/>
    <lineage>
        <taxon>Eukaryota</taxon>
        <taxon>Metazoa</taxon>
        <taxon>Chordata</taxon>
        <taxon>Tunicata</taxon>
        <taxon>Ascidiacea</taxon>
        <taxon>Phlebobranchia</taxon>
        <taxon>Cionidae</taxon>
        <taxon>Ciona</taxon>
    </lineage>
</organism>
<dbReference type="Proteomes" id="UP000008144">
    <property type="component" value="Unassembled WGS sequence"/>
</dbReference>
<reference evidence="2" key="3">
    <citation type="submission" date="2025-09" db="UniProtKB">
        <authorList>
            <consortium name="Ensembl"/>
        </authorList>
    </citation>
    <scope>IDENTIFICATION</scope>
</reference>
<dbReference type="HOGENOM" id="CLU_180895_3_0_1"/>
<name>F6ZZA5_CIOIN</name>
<evidence type="ECO:0000256" key="1">
    <source>
        <dbReference type="SAM" id="SignalP"/>
    </source>
</evidence>
<feature type="chain" id="PRO_5003347253" evidence="1">
    <location>
        <begin position="24"/>
        <end position="63"/>
    </location>
</feature>
<keyword evidence="1" id="KW-0732">Signal</keyword>
<dbReference type="InParanoid" id="F6ZZA5"/>
<protein>
    <submittedName>
        <fullName evidence="2">Uncharacterized protein</fullName>
    </submittedName>
</protein>